<dbReference type="GO" id="GO:0004794">
    <property type="term" value="F:threonine deaminase activity"/>
    <property type="evidence" value="ECO:0007669"/>
    <property type="project" value="TreeGrafter"/>
</dbReference>
<dbReference type="Pfam" id="PF00291">
    <property type="entry name" value="PALP"/>
    <property type="match status" value="1"/>
</dbReference>
<dbReference type="SMART" id="SM00471">
    <property type="entry name" value="HDc"/>
    <property type="match status" value="1"/>
</dbReference>
<dbReference type="FunFam" id="3.40.50.1100:FF:000007">
    <property type="entry name" value="L-threonine dehydratase catabolic TdcB"/>
    <property type="match status" value="1"/>
</dbReference>
<dbReference type="Gene3D" id="1.10.3210.10">
    <property type="entry name" value="Hypothetical protein af1432"/>
    <property type="match status" value="1"/>
</dbReference>
<feature type="compositionally biased region" description="Polar residues" evidence="19">
    <location>
        <begin position="1031"/>
        <end position="1041"/>
    </location>
</feature>
<evidence type="ECO:0000256" key="6">
    <source>
        <dbReference type="ARBA" id="ARBA00031418"/>
    </source>
</evidence>
<evidence type="ECO:0000256" key="15">
    <source>
        <dbReference type="ARBA" id="ARBA00070760"/>
    </source>
</evidence>
<dbReference type="CDD" id="cd01562">
    <property type="entry name" value="Thr-dehyd"/>
    <property type="match status" value="1"/>
</dbReference>
<dbReference type="GO" id="GO:0006565">
    <property type="term" value="P:L-serine catabolic process"/>
    <property type="evidence" value="ECO:0007669"/>
    <property type="project" value="TreeGrafter"/>
</dbReference>
<evidence type="ECO:0000256" key="4">
    <source>
        <dbReference type="ARBA" id="ARBA00022898"/>
    </source>
</evidence>
<evidence type="ECO:0000256" key="13">
    <source>
        <dbReference type="ARBA" id="ARBA00066349"/>
    </source>
</evidence>
<dbReference type="EC" id="4.3.1.18" evidence="13"/>
<organism evidence="21 22">
    <name type="scientific">Tigriopus californicus</name>
    <name type="common">Marine copepod</name>
    <dbReference type="NCBI Taxonomy" id="6832"/>
    <lineage>
        <taxon>Eukaryota</taxon>
        <taxon>Metazoa</taxon>
        <taxon>Ecdysozoa</taxon>
        <taxon>Arthropoda</taxon>
        <taxon>Crustacea</taxon>
        <taxon>Multicrustacea</taxon>
        <taxon>Hexanauplia</taxon>
        <taxon>Copepoda</taxon>
        <taxon>Harpacticoida</taxon>
        <taxon>Harpacticidae</taxon>
        <taxon>Tigriopus</taxon>
    </lineage>
</organism>
<dbReference type="InterPro" id="IPR006674">
    <property type="entry name" value="HD_domain"/>
</dbReference>
<comment type="catalytic activity">
    <reaction evidence="9">
        <text>L-serine = pyruvate + NH4(+)</text>
        <dbReference type="Rhea" id="RHEA:19169"/>
        <dbReference type="ChEBI" id="CHEBI:15361"/>
        <dbReference type="ChEBI" id="CHEBI:28938"/>
        <dbReference type="ChEBI" id="CHEBI:33384"/>
        <dbReference type="EC" id="4.3.1.17"/>
    </reaction>
</comment>
<dbReference type="InterPro" id="IPR003607">
    <property type="entry name" value="HD/PDEase_dom"/>
</dbReference>
<dbReference type="GO" id="GO:0009097">
    <property type="term" value="P:isoleucine biosynthetic process"/>
    <property type="evidence" value="ECO:0007669"/>
    <property type="project" value="TreeGrafter"/>
</dbReference>
<dbReference type="InterPro" id="IPR036052">
    <property type="entry name" value="TrpB-like_PALP_sf"/>
</dbReference>
<dbReference type="EC" id="4.3.1.17" evidence="3"/>
<evidence type="ECO:0000256" key="7">
    <source>
        <dbReference type="ARBA" id="ARBA00041766"/>
    </source>
</evidence>
<evidence type="ECO:0000256" key="5">
    <source>
        <dbReference type="ARBA" id="ARBA00023239"/>
    </source>
</evidence>
<evidence type="ECO:0000256" key="19">
    <source>
        <dbReference type="SAM" id="MobiDB-lite"/>
    </source>
</evidence>
<dbReference type="PANTHER" id="PTHR48078">
    <property type="entry name" value="THREONINE DEHYDRATASE, MITOCHONDRIAL-RELATED"/>
    <property type="match status" value="1"/>
</dbReference>
<feature type="region of interest" description="Disordered" evidence="19">
    <location>
        <begin position="45"/>
        <end position="76"/>
    </location>
</feature>
<dbReference type="SUPFAM" id="SSF53686">
    <property type="entry name" value="Tryptophan synthase beta subunit-like PLP-dependent enzymes"/>
    <property type="match status" value="1"/>
</dbReference>
<feature type="region of interest" description="Disordered" evidence="19">
    <location>
        <begin position="985"/>
        <end position="1079"/>
    </location>
</feature>
<feature type="region of interest" description="Disordered" evidence="19">
    <location>
        <begin position="896"/>
        <end position="915"/>
    </location>
</feature>
<comment type="caution">
    <text evidence="21">The sequence shown here is derived from an EMBL/GenBank/DDBJ whole genome shotgun (WGS) entry which is preliminary data.</text>
</comment>
<evidence type="ECO:0000256" key="3">
    <source>
        <dbReference type="ARBA" id="ARBA00012093"/>
    </source>
</evidence>
<evidence type="ECO:0000256" key="2">
    <source>
        <dbReference type="ARBA" id="ARBA00010869"/>
    </source>
</evidence>
<dbReference type="GO" id="GO:0003941">
    <property type="term" value="F:L-serine ammonia-lyase activity"/>
    <property type="evidence" value="ECO:0007669"/>
    <property type="project" value="UniProtKB-EC"/>
</dbReference>
<comment type="function">
    <text evidence="12">Catalyzes the synthesis of D-serine from L-serine. D-serine is a key coagonist with glutamate at NMDA receptors. Has dehydratase activity towards both L-serine and D-serine.</text>
</comment>
<dbReference type="CDD" id="cd00077">
    <property type="entry name" value="HDc"/>
    <property type="match status" value="1"/>
</dbReference>
<dbReference type="InterPro" id="IPR050147">
    <property type="entry name" value="Ser/Thr_Dehydratase"/>
</dbReference>
<dbReference type="GO" id="GO:0070178">
    <property type="term" value="P:D-serine metabolic process"/>
    <property type="evidence" value="ECO:0007669"/>
    <property type="project" value="UniProtKB-ARBA"/>
</dbReference>
<dbReference type="GO" id="GO:0030378">
    <property type="term" value="F:serine racemase activity"/>
    <property type="evidence" value="ECO:0007669"/>
    <property type="project" value="UniProtKB-EC"/>
</dbReference>
<comment type="similarity">
    <text evidence="2">Belongs to the serine/threonine dehydratase family.</text>
</comment>
<dbReference type="InterPro" id="IPR001926">
    <property type="entry name" value="TrpB-like_PALP"/>
</dbReference>
<evidence type="ECO:0000256" key="9">
    <source>
        <dbReference type="ARBA" id="ARBA00049406"/>
    </source>
</evidence>
<feature type="compositionally biased region" description="Acidic residues" evidence="19">
    <location>
        <begin position="1001"/>
        <end position="1013"/>
    </location>
</feature>
<keyword evidence="22" id="KW-1185">Reference proteome</keyword>
<evidence type="ECO:0000259" key="20">
    <source>
        <dbReference type="SMART" id="SM00471"/>
    </source>
</evidence>
<keyword evidence="5" id="KW-0456">Lyase</keyword>
<dbReference type="STRING" id="6832.A0A553P0M3"/>
<dbReference type="GO" id="GO:0030170">
    <property type="term" value="F:pyridoxal phosphate binding"/>
    <property type="evidence" value="ECO:0007669"/>
    <property type="project" value="UniProtKB-ARBA"/>
</dbReference>
<evidence type="ECO:0000256" key="12">
    <source>
        <dbReference type="ARBA" id="ARBA00056426"/>
    </source>
</evidence>
<dbReference type="PANTHER" id="PTHR48078:SF19">
    <property type="entry name" value="ACT DOMAIN-CONTAINING PROTEIN"/>
    <property type="match status" value="1"/>
</dbReference>
<dbReference type="SUPFAM" id="SSF109604">
    <property type="entry name" value="HD-domain/PDEase-like"/>
    <property type="match status" value="1"/>
</dbReference>
<dbReference type="EC" id="5.1.1.18" evidence="14"/>
<evidence type="ECO:0000256" key="8">
    <source>
        <dbReference type="ARBA" id="ARBA00042605"/>
    </source>
</evidence>
<comment type="cofactor">
    <cofactor evidence="1">
        <name>pyridoxal 5'-phosphate</name>
        <dbReference type="ChEBI" id="CHEBI:597326"/>
    </cofactor>
</comment>
<dbReference type="CDD" id="cd04886">
    <property type="entry name" value="ACT_ThrD-II-like"/>
    <property type="match status" value="1"/>
</dbReference>
<evidence type="ECO:0000256" key="1">
    <source>
        <dbReference type="ARBA" id="ARBA00001933"/>
    </source>
</evidence>
<evidence type="ECO:0000256" key="18">
    <source>
        <dbReference type="ARBA" id="ARBA00081761"/>
    </source>
</evidence>
<dbReference type="GO" id="GO:0005524">
    <property type="term" value="F:ATP binding"/>
    <property type="evidence" value="ECO:0007669"/>
    <property type="project" value="UniProtKB-ARBA"/>
</dbReference>
<evidence type="ECO:0000256" key="17">
    <source>
        <dbReference type="ARBA" id="ARBA00081060"/>
    </source>
</evidence>
<accession>A0A553P0M3</accession>
<dbReference type="Proteomes" id="UP000318571">
    <property type="component" value="Chromosome 9"/>
</dbReference>
<evidence type="ECO:0000256" key="10">
    <source>
        <dbReference type="ARBA" id="ARBA00050422"/>
    </source>
</evidence>
<feature type="region of interest" description="Disordered" evidence="19">
    <location>
        <begin position="1"/>
        <end position="22"/>
    </location>
</feature>
<dbReference type="FunFam" id="3.40.50.1100:FF:000041">
    <property type="entry name" value="Threonine ammonia-lyase, variant"/>
    <property type="match status" value="1"/>
</dbReference>
<evidence type="ECO:0000256" key="16">
    <source>
        <dbReference type="ARBA" id="ARBA00076108"/>
    </source>
</evidence>
<evidence type="ECO:0000313" key="22">
    <source>
        <dbReference type="Proteomes" id="UP000318571"/>
    </source>
</evidence>
<feature type="domain" description="HD/PDEase" evidence="20">
    <location>
        <begin position="128"/>
        <end position="297"/>
    </location>
</feature>
<evidence type="ECO:0000313" key="21">
    <source>
        <dbReference type="EMBL" id="TRY71230.1"/>
    </source>
</evidence>
<comment type="catalytic activity">
    <reaction evidence="11">
        <text>L-serine = D-serine</text>
        <dbReference type="Rhea" id="RHEA:10980"/>
        <dbReference type="ChEBI" id="CHEBI:33384"/>
        <dbReference type="ChEBI" id="CHEBI:35247"/>
        <dbReference type="EC" id="5.1.1.18"/>
    </reaction>
</comment>
<feature type="compositionally biased region" description="Low complexity" evidence="19">
    <location>
        <begin position="46"/>
        <end position="58"/>
    </location>
</feature>
<keyword evidence="4" id="KW-0663">Pyridoxal phosphate</keyword>
<dbReference type="Pfam" id="PF01966">
    <property type="entry name" value="HD"/>
    <property type="match status" value="1"/>
</dbReference>
<feature type="compositionally biased region" description="Polar residues" evidence="19">
    <location>
        <begin position="985"/>
        <end position="994"/>
    </location>
</feature>
<comment type="catalytic activity">
    <reaction evidence="10">
        <text>D-serine = pyruvate + NH4(+)</text>
        <dbReference type="Rhea" id="RHEA:13977"/>
        <dbReference type="ChEBI" id="CHEBI:15361"/>
        <dbReference type="ChEBI" id="CHEBI:28938"/>
        <dbReference type="ChEBI" id="CHEBI:35247"/>
        <dbReference type="EC" id="4.3.1.18"/>
    </reaction>
</comment>
<dbReference type="InterPro" id="IPR044561">
    <property type="entry name" value="ACT_ThrD-II-like"/>
</dbReference>
<dbReference type="GO" id="GO:0006567">
    <property type="term" value="P:L-threonine catabolic process"/>
    <property type="evidence" value="ECO:0007669"/>
    <property type="project" value="TreeGrafter"/>
</dbReference>
<dbReference type="Gene3D" id="3.40.50.1100">
    <property type="match status" value="2"/>
</dbReference>
<gene>
    <name evidence="21" type="ORF">TCAL_06540</name>
</gene>
<feature type="compositionally biased region" description="Low complexity" evidence="19">
    <location>
        <begin position="1054"/>
        <end position="1064"/>
    </location>
</feature>
<dbReference type="AlphaFoldDB" id="A0A553P0M3"/>
<name>A0A553P0M3_TIGCA</name>
<dbReference type="GO" id="GO:0008721">
    <property type="term" value="F:D-serine ammonia-lyase activity"/>
    <property type="evidence" value="ECO:0007669"/>
    <property type="project" value="UniProtKB-EC"/>
</dbReference>
<sequence length="1079" mass="120247">MSWEDQGGPRNGGRALWSPPGKKARPADFDLILKCFKFTDLFNRQSSLSSSPSSETTSNPGMHPEDMDGQVSGAGRRPIFSNEKVINDCIHGSIQLPPAILAIVDTPQFQRLRYIKQTGTCHLVFPNATHNRFQHSIGVGHLARKFAEELRRRHQDWMDEKDILCVMMAGVCHDLGHGPFSHLWEQFVKEAGQKEFHHEDLSIAMFNHLIEENNLRPKLKELGDLNEDDLLFVKEQIAGPICKETGLPDHRASHESWPYRGRDESKSFLYEIVANKETGIDVDKWDYFLRDDHYLKIGHLFDHQRFISYSKVLEVDPGNGTSRRRICLRNKEETNLLEMCSDRARLHSLGYQHRVSKVADRMLKDAWLSAKDHIQVKGKDGQVHNLVTASTAMDMVAHCRLTDEYVYFKIMEDANPKLKDAQAMLNRIERRDFYLDVFELNTKDFPVLHNKTEKEVKQMLFEYTTKFGSGDDAGETKSLDLDQIVVLKKVVSTGTKTKKRSHLSEESGMEIFLKKDYMQYTGSFKERGARYSLIQLDPKQKKKGVISASAGNHAQDMAYHGGQLGIPVTVVMPVIAPIMKIENCKKYGANVVIQGQNMGESKAYALKLGKERGLLYINGFDHPNILVGQGTMGLEILEQVPDVDAVVIPVGGGGLLAGCAVALKTMKPDIKIIGVEPELCPSFTNAMKAGHPVKTPTEPSLADGLTVPTVGVNALATAAPYMDRMVTVSEEWIAISILRLVEMEKAVVEGGGAAGVAAILAGLLPDLRGKKVVVPLCGGNIDTTILGRCLERGLAADGRLVKFTVTVSDRPGGIAELAKTLCNCGVSIKDMVHERAWIKNDIFSVEVAVVVETRSVVHAYEMFDFLRKKYTNIIMVGVGGAFGFLDDLLERDEDCKTRDSGNFSSGNDSAQEDDDDDIDAASEMQYLRVKVLAETRNHRHTSQMVRILREKYDMRVKGKHDEELDDDFGDDEAVGLTNGYMVSNSLSEPDNNTFAGHVVEDDSESDTESEDDEAHMSENVLSDLDVDKTQDSGWDESQGSDIKSRKFNAPLPKPTLTPIITIEPPTEKRISRGSRKSKH</sequence>
<evidence type="ECO:0000256" key="14">
    <source>
        <dbReference type="ARBA" id="ARBA00066592"/>
    </source>
</evidence>
<protein>
    <recommendedName>
        <fullName evidence="15">Serine racemase</fullName>
        <ecNumber evidence="3">4.3.1.17</ecNumber>
        <ecNumber evidence="13">4.3.1.18</ecNumber>
        <ecNumber evidence="14">5.1.1.18</ecNumber>
    </recommendedName>
    <alternativeName>
        <fullName evidence="16">D-serine ammonia-lyase</fullName>
    </alternativeName>
    <alternativeName>
        <fullName evidence="18">D-serine dehydratase</fullName>
    </alternativeName>
    <alternativeName>
        <fullName evidence="17">L-serine ammonia-lyase</fullName>
    </alternativeName>
    <alternativeName>
        <fullName evidence="7">L-serine deaminase</fullName>
    </alternativeName>
    <alternativeName>
        <fullName evidence="6">L-serine dehydratase</fullName>
    </alternativeName>
    <alternativeName>
        <fullName evidence="8">L-threonine dehydratase</fullName>
    </alternativeName>
</protein>
<dbReference type="EMBL" id="VCGU01000009">
    <property type="protein sequence ID" value="TRY71230.1"/>
    <property type="molecule type" value="Genomic_DNA"/>
</dbReference>
<reference evidence="21 22" key="1">
    <citation type="journal article" date="2018" name="Nat. Ecol. Evol.">
        <title>Genomic signatures of mitonuclear coevolution across populations of Tigriopus californicus.</title>
        <authorList>
            <person name="Barreto F.S."/>
            <person name="Watson E.T."/>
            <person name="Lima T.G."/>
            <person name="Willett C.S."/>
            <person name="Edmands S."/>
            <person name="Li W."/>
            <person name="Burton R.S."/>
        </authorList>
    </citation>
    <scope>NUCLEOTIDE SEQUENCE [LARGE SCALE GENOMIC DNA]</scope>
    <source>
        <strain evidence="21 22">San Diego</strain>
    </source>
</reference>
<proteinExistence type="inferred from homology"/>
<evidence type="ECO:0000256" key="11">
    <source>
        <dbReference type="ARBA" id="ARBA00051769"/>
    </source>
</evidence>